<organism evidence="2 3">
    <name type="scientific">Microbacterium testaceum</name>
    <name type="common">Aureobacterium testaceum</name>
    <name type="synonym">Brevibacterium testaceum</name>
    <dbReference type="NCBI Taxonomy" id="2033"/>
    <lineage>
        <taxon>Bacteria</taxon>
        <taxon>Bacillati</taxon>
        <taxon>Actinomycetota</taxon>
        <taxon>Actinomycetes</taxon>
        <taxon>Micrococcales</taxon>
        <taxon>Microbacteriaceae</taxon>
        <taxon>Microbacterium</taxon>
    </lineage>
</organism>
<feature type="transmembrane region" description="Helical" evidence="1">
    <location>
        <begin position="96"/>
        <end position="115"/>
    </location>
</feature>
<reference evidence="2 3" key="1">
    <citation type="submission" date="2018-04" db="EMBL/GenBank/DDBJ databases">
        <authorList>
            <person name="Go L.Y."/>
            <person name="Mitchell J.A."/>
        </authorList>
    </citation>
    <scope>NUCLEOTIDE SEQUENCE [LARGE SCALE GENOMIC DNA]</scope>
    <source>
        <strain evidence="2 3">TPD7010</strain>
    </source>
</reference>
<protein>
    <submittedName>
        <fullName evidence="2">MFS transporter permease</fullName>
    </submittedName>
</protein>
<keyword evidence="1" id="KW-0812">Transmembrane</keyword>
<proteinExistence type="predicted"/>
<sequence>MVLRRVFLRWLFPAAFVLPLWLFVGWIVFSGGSGWALLWLLVAMPTVFVSQLLIALLIRARAAVRSTRAVSWRDAAGVALWQAVIVALGFFDSRVFFPLLVLSVVGALVLFWSSLSQLWNEARGAVTVLHASDGTAYIPPVREPSAERSAGRADGDVIVVSEVRRPE</sequence>
<keyword evidence="1" id="KW-0472">Membrane</keyword>
<evidence type="ECO:0000313" key="2">
    <source>
        <dbReference type="EMBL" id="PVE67906.1"/>
    </source>
</evidence>
<feature type="transmembrane region" description="Helical" evidence="1">
    <location>
        <begin position="70"/>
        <end position="90"/>
    </location>
</feature>
<comment type="caution">
    <text evidence="2">The sequence shown here is derived from an EMBL/GenBank/DDBJ whole genome shotgun (WGS) entry which is preliminary data.</text>
</comment>
<evidence type="ECO:0000313" key="3">
    <source>
        <dbReference type="Proteomes" id="UP000244649"/>
    </source>
</evidence>
<accession>A0A2T7WBH9</accession>
<dbReference type="Proteomes" id="UP000244649">
    <property type="component" value="Unassembled WGS sequence"/>
</dbReference>
<feature type="transmembrane region" description="Helical" evidence="1">
    <location>
        <begin position="7"/>
        <end position="29"/>
    </location>
</feature>
<keyword evidence="1" id="KW-1133">Transmembrane helix</keyword>
<dbReference type="RefSeq" id="WP_116538119.1">
    <property type="nucleotide sequence ID" value="NZ_QDFT01000032.1"/>
</dbReference>
<feature type="transmembrane region" description="Helical" evidence="1">
    <location>
        <begin position="35"/>
        <end position="58"/>
    </location>
</feature>
<gene>
    <name evidence="2" type="ORF">DC432_12150</name>
</gene>
<name>A0A2T7WBH9_MICTE</name>
<evidence type="ECO:0000256" key="1">
    <source>
        <dbReference type="SAM" id="Phobius"/>
    </source>
</evidence>
<dbReference type="AlphaFoldDB" id="A0A2T7WBH9"/>
<dbReference type="EMBL" id="QDFT01000032">
    <property type="protein sequence ID" value="PVE67906.1"/>
    <property type="molecule type" value="Genomic_DNA"/>
</dbReference>